<evidence type="ECO:0000256" key="1">
    <source>
        <dbReference type="SAM" id="SignalP"/>
    </source>
</evidence>
<sequence>MIVFTVAVAIPIISLSSVSSIANLLNYFHLLNASICGQHKKRSISPEADTNRPGIAGVELASCSSISNFKS</sequence>
<comment type="caution">
    <text evidence="2">The sequence shown here is derived from an EMBL/GenBank/DDBJ whole genome shotgun (WGS) entry which is preliminary data.</text>
</comment>
<organism evidence="2 3">
    <name type="scientific">Brassica cretica</name>
    <name type="common">Mustard</name>
    <dbReference type="NCBI Taxonomy" id="69181"/>
    <lineage>
        <taxon>Eukaryota</taxon>
        <taxon>Viridiplantae</taxon>
        <taxon>Streptophyta</taxon>
        <taxon>Embryophyta</taxon>
        <taxon>Tracheophyta</taxon>
        <taxon>Spermatophyta</taxon>
        <taxon>Magnoliopsida</taxon>
        <taxon>eudicotyledons</taxon>
        <taxon>Gunneridae</taxon>
        <taxon>Pentapetalae</taxon>
        <taxon>rosids</taxon>
        <taxon>malvids</taxon>
        <taxon>Brassicales</taxon>
        <taxon>Brassicaceae</taxon>
        <taxon>Brassiceae</taxon>
        <taxon>Brassica</taxon>
    </lineage>
</organism>
<protein>
    <recommendedName>
        <fullName evidence="4">Secreted protein</fullName>
    </recommendedName>
</protein>
<accession>A0A8S9QHY1</accession>
<name>A0A8S9QHY1_BRACR</name>
<feature type="chain" id="PRO_5035850724" description="Secreted protein" evidence="1">
    <location>
        <begin position="21"/>
        <end position="71"/>
    </location>
</feature>
<gene>
    <name evidence="2" type="ORF">F2Q69_00019378</name>
</gene>
<keyword evidence="1" id="KW-0732">Signal</keyword>
<feature type="signal peptide" evidence="1">
    <location>
        <begin position="1"/>
        <end position="20"/>
    </location>
</feature>
<reference evidence="2" key="1">
    <citation type="submission" date="2019-12" db="EMBL/GenBank/DDBJ databases">
        <title>Genome sequencing and annotation of Brassica cretica.</title>
        <authorList>
            <person name="Studholme D.J."/>
            <person name="Sarris P."/>
        </authorList>
    </citation>
    <scope>NUCLEOTIDE SEQUENCE</scope>
    <source>
        <strain evidence="2">PFS-109/04</strain>
        <tissue evidence="2">Leaf</tissue>
    </source>
</reference>
<evidence type="ECO:0008006" key="4">
    <source>
        <dbReference type="Google" id="ProtNLM"/>
    </source>
</evidence>
<evidence type="ECO:0000313" key="3">
    <source>
        <dbReference type="Proteomes" id="UP000712600"/>
    </source>
</evidence>
<evidence type="ECO:0000313" key="2">
    <source>
        <dbReference type="EMBL" id="KAF3539312.1"/>
    </source>
</evidence>
<dbReference type="AlphaFoldDB" id="A0A8S9QHY1"/>
<dbReference type="Proteomes" id="UP000712600">
    <property type="component" value="Unassembled WGS sequence"/>
</dbReference>
<dbReference type="EMBL" id="QGKX02001290">
    <property type="protein sequence ID" value="KAF3539312.1"/>
    <property type="molecule type" value="Genomic_DNA"/>
</dbReference>
<proteinExistence type="predicted"/>